<keyword evidence="4" id="KW-0678">Repressor</keyword>
<dbReference type="Gene3D" id="3.30.1490.190">
    <property type="match status" value="1"/>
</dbReference>
<evidence type="ECO:0000313" key="11">
    <source>
        <dbReference type="EMBL" id="PWI57247.1"/>
    </source>
</evidence>
<feature type="binding site" evidence="9">
    <location>
        <position position="134"/>
    </location>
    <ligand>
        <name>Zn(2+)</name>
        <dbReference type="ChEBI" id="CHEBI:29105"/>
    </ligand>
</feature>
<keyword evidence="12" id="KW-1185">Reference proteome</keyword>
<comment type="similarity">
    <text evidence="2">Belongs to the Fur family.</text>
</comment>
<dbReference type="InterPro" id="IPR043135">
    <property type="entry name" value="Fur_C"/>
</dbReference>
<feature type="binding site" evidence="9">
    <location>
        <position position="98"/>
    </location>
    <ligand>
        <name>Zn(2+)</name>
        <dbReference type="ChEBI" id="CHEBI:29105"/>
    </ligand>
</feature>
<keyword evidence="8" id="KW-0804">Transcription</keyword>
<accession>A0A2U3D7I8</accession>
<dbReference type="GO" id="GO:0008270">
    <property type="term" value="F:zinc ion binding"/>
    <property type="evidence" value="ECO:0007669"/>
    <property type="project" value="TreeGrafter"/>
</dbReference>
<comment type="subcellular location">
    <subcellularLocation>
        <location evidence="1">Cytoplasm</location>
    </subcellularLocation>
</comment>
<comment type="caution">
    <text evidence="11">The sequence shown here is derived from an EMBL/GenBank/DDBJ whole genome shotgun (WGS) entry which is preliminary data.</text>
</comment>
<sequence>MGTEEYMSELKDRGYRLTGKRREILEFLLCHNRYISARELIDYMKAKHPTMSYETVYRNLKTLRDEGMIEESRFEDNETKYRIICQPGHHHHYICIRCGRTMVIDHCPMPELSIPKGFHVLRHRFEVLGYCEQCQREMEKEQETEKHSDQSV</sequence>
<evidence type="ECO:0000256" key="6">
    <source>
        <dbReference type="ARBA" id="ARBA00023015"/>
    </source>
</evidence>
<feature type="binding site" evidence="9">
    <location>
        <position position="131"/>
    </location>
    <ligand>
        <name>Zn(2+)</name>
        <dbReference type="ChEBI" id="CHEBI:29105"/>
    </ligand>
</feature>
<dbReference type="InterPro" id="IPR002481">
    <property type="entry name" value="FUR"/>
</dbReference>
<name>A0A2U3D7I8_SULT2</name>
<reference evidence="11 12" key="1">
    <citation type="submission" date="2016-11" db="EMBL/GenBank/DDBJ databases">
        <title>Comparative genomics of Acidibacillus ferroxidans species.</title>
        <authorList>
            <person name="Oliveira G."/>
            <person name="Nunes G."/>
            <person name="Oliveira R."/>
            <person name="Araujo F."/>
            <person name="Salim A."/>
            <person name="Scholte L."/>
            <person name="Morais D."/>
            <person name="Nancucheo I."/>
            <person name="Johnson D.B."/>
            <person name="Grail B."/>
            <person name="Bittencourt J."/>
            <person name="Valadares R."/>
        </authorList>
    </citation>
    <scope>NUCLEOTIDE SEQUENCE [LARGE SCALE GENOMIC DNA]</scope>
    <source>
        <strain evidence="11 12">Y002</strain>
    </source>
</reference>
<evidence type="ECO:0000256" key="8">
    <source>
        <dbReference type="ARBA" id="ARBA00023163"/>
    </source>
</evidence>
<evidence type="ECO:0000256" key="10">
    <source>
        <dbReference type="PIRSR" id="PIRSR602481-2"/>
    </source>
</evidence>
<dbReference type="GO" id="GO:1900376">
    <property type="term" value="P:regulation of secondary metabolite biosynthetic process"/>
    <property type="evidence" value="ECO:0007669"/>
    <property type="project" value="TreeGrafter"/>
</dbReference>
<dbReference type="AlphaFoldDB" id="A0A2U3D7I8"/>
<evidence type="ECO:0000256" key="1">
    <source>
        <dbReference type="ARBA" id="ARBA00004496"/>
    </source>
</evidence>
<feature type="binding site" evidence="9">
    <location>
        <position position="95"/>
    </location>
    <ligand>
        <name>Zn(2+)</name>
        <dbReference type="ChEBI" id="CHEBI:29105"/>
    </ligand>
</feature>
<proteinExistence type="inferred from homology"/>
<dbReference type="GO" id="GO:0003700">
    <property type="term" value="F:DNA-binding transcription factor activity"/>
    <property type="evidence" value="ECO:0007669"/>
    <property type="project" value="InterPro"/>
</dbReference>
<feature type="binding site" evidence="10">
    <location>
        <position position="123"/>
    </location>
    <ligand>
        <name>Fe cation</name>
        <dbReference type="ChEBI" id="CHEBI:24875"/>
    </ligand>
</feature>
<dbReference type="InterPro" id="IPR036388">
    <property type="entry name" value="WH-like_DNA-bd_sf"/>
</dbReference>
<evidence type="ECO:0000256" key="9">
    <source>
        <dbReference type="PIRSR" id="PIRSR602481-1"/>
    </source>
</evidence>
<dbReference type="EMBL" id="MPDK01000016">
    <property type="protein sequence ID" value="PWI57247.1"/>
    <property type="molecule type" value="Genomic_DNA"/>
</dbReference>
<gene>
    <name evidence="11" type="ORF">BM613_09680</name>
</gene>
<comment type="cofactor">
    <cofactor evidence="10">
        <name>Mn(2+)</name>
        <dbReference type="ChEBI" id="CHEBI:29035"/>
    </cofactor>
    <cofactor evidence="10">
        <name>Fe(2+)</name>
        <dbReference type="ChEBI" id="CHEBI:29033"/>
    </cofactor>
    <text evidence="10">Binds 1 Mn(2+) or Fe(2+) ion per subunit.</text>
</comment>
<evidence type="ECO:0000256" key="4">
    <source>
        <dbReference type="ARBA" id="ARBA00022491"/>
    </source>
</evidence>
<dbReference type="Pfam" id="PF01475">
    <property type="entry name" value="FUR"/>
    <property type="match status" value="1"/>
</dbReference>
<dbReference type="Proteomes" id="UP000245380">
    <property type="component" value="Unassembled WGS sequence"/>
</dbReference>
<evidence type="ECO:0000313" key="12">
    <source>
        <dbReference type="Proteomes" id="UP000245380"/>
    </source>
</evidence>
<dbReference type="SUPFAM" id="SSF46785">
    <property type="entry name" value="Winged helix' DNA-binding domain"/>
    <property type="match status" value="1"/>
</dbReference>
<keyword evidence="3" id="KW-0963">Cytoplasm</keyword>
<comment type="cofactor">
    <cofactor evidence="9">
        <name>Zn(2+)</name>
        <dbReference type="ChEBI" id="CHEBI:29105"/>
    </cofactor>
    <text evidence="9">Binds 1 zinc ion per subunit.</text>
</comment>
<evidence type="ECO:0000256" key="2">
    <source>
        <dbReference type="ARBA" id="ARBA00007957"/>
    </source>
</evidence>
<keyword evidence="7" id="KW-0238">DNA-binding</keyword>
<evidence type="ECO:0000256" key="7">
    <source>
        <dbReference type="ARBA" id="ARBA00023125"/>
    </source>
</evidence>
<dbReference type="OrthoDB" id="8659436at2"/>
<dbReference type="GO" id="GO:0000976">
    <property type="term" value="F:transcription cis-regulatory region binding"/>
    <property type="evidence" value="ECO:0007669"/>
    <property type="project" value="TreeGrafter"/>
</dbReference>
<evidence type="ECO:0000256" key="5">
    <source>
        <dbReference type="ARBA" id="ARBA00022833"/>
    </source>
</evidence>
<keyword evidence="5 9" id="KW-0862">Zinc</keyword>
<feature type="binding site" evidence="10">
    <location>
        <position position="89"/>
    </location>
    <ligand>
        <name>Fe cation</name>
        <dbReference type="ChEBI" id="CHEBI:24875"/>
    </ligand>
</feature>
<keyword evidence="9" id="KW-0479">Metal-binding</keyword>
<dbReference type="InterPro" id="IPR036390">
    <property type="entry name" value="WH_DNA-bd_sf"/>
</dbReference>
<evidence type="ECO:0000256" key="3">
    <source>
        <dbReference type="ARBA" id="ARBA00022490"/>
    </source>
</evidence>
<keyword evidence="10" id="KW-0408">Iron</keyword>
<organism evidence="11 12">
    <name type="scientific">Sulfoacidibacillus thermotolerans</name>
    <name type="common">Acidibacillus sulfuroxidans</name>
    <dbReference type="NCBI Taxonomy" id="1765684"/>
    <lineage>
        <taxon>Bacteria</taxon>
        <taxon>Bacillati</taxon>
        <taxon>Bacillota</taxon>
        <taxon>Bacilli</taxon>
        <taxon>Bacillales</taxon>
        <taxon>Alicyclobacillaceae</taxon>
        <taxon>Sulfoacidibacillus</taxon>
    </lineage>
</organism>
<dbReference type="Gene3D" id="1.10.10.10">
    <property type="entry name" value="Winged helix-like DNA-binding domain superfamily/Winged helix DNA-binding domain"/>
    <property type="match status" value="1"/>
</dbReference>
<dbReference type="CDD" id="cd07153">
    <property type="entry name" value="Fur_like"/>
    <property type="match status" value="1"/>
</dbReference>
<dbReference type="GO" id="GO:0005737">
    <property type="term" value="C:cytoplasm"/>
    <property type="evidence" value="ECO:0007669"/>
    <property type="project" value="UniProtKB-SubCell"/>
</dbReference>
<dbReference type="PANTHER" id="PTHR33202:SF1">
    <property type="entry name" value="FERRIC UPTAKE REGULATION PROTEIN"/>
    <property type="match status" value="1"/>
</dbReference>
<dbReference type="PANTHER" id="PTHR33202">
    <property type="entry name" value="ZINC UPTAKE REGULATION PROTEIN"/>
    <property type="match status" value="1"/>
</dbReference>
<protein>
    <recommendedName>
        <fullName evidence="13">Transcriptional repressor</fullName>
    </recommendedName>
</protein>
<keyword evidence="6" id="KW-0805">Transcription regulation</keyword>
<evidence type="ECO:0008006" key="13">
    <source>
        <dbReference type="Google" id="ProtNLM"/>
    </source>
</evidence>
<dbReference type="GO" id="GO:0045892">
    <property type="term" value="P:negative regulation of DNA-templated transcription"/>
    <property type="evidence" value="ECO:0007669"/>
    <property type="project" value="TreeGrafter"/>
</dbReference>